<dbReference type="EMBL" id="CM001211">
    <property type="protein sequence ID" value="EGP82195.1"/>
    <property type="molecule type" value="Genomic_DNA"/>
</dbReference>
<dbReference type="HOGENOM" id="CLU_1571843_0_0_1"/>
<evidence type="ECO:0000313" key="3">
    <source>
        <dbReference type="Proteomes" id="UP000008062"/>
    </source>
</evidence>
<name>F9XR41_ZYMTI</name>
<dbReference type="Proteomes" id="UP000008062">
    <property type="component" value="Chromosome 16"/>
</dbReference>
<proteinExistence type="predicted"/>
<evidence type="ECO:0000313" key="2">
    <source>
        <dbReference type="EMBL" id="EGP82195.1"/>
    </source>
</evidence>
<dbReference type="InParanoid" id="F9XR41"/>
<reference evidence="2 3" key="1">
    <citation type="journal article" date="2011" name="PLoS Genet.">
        <title>Finished genome of the fungal wheat pathogen Mycosphaerella graminicola reveals dispensome structure, chromosome plasticity, and stealth pathogenesis.</title>
        <authorList>
            <person name="Goodwin S.B."/>
            <person name="Ben M'barek S."/>
            <person name="Dhillon B."/>
            <person name="Wittenberg A.H.J."/>
            <person name="Crane C.F."/>
            <person name="Hane J.K."/>
            <person name="Foster A.J."/>
            <person name="Van der Lee T.A.J."/>
            <person name="Grimwood J."/>
            <person name="Aerts A."/>
            <person name="Antoniw J."/>
            <person name="Bailey A."/>
            <person name="Bluhm B."/>
            <person name="Bowler J."/>
            <person name="Bristow J."/>
            <person name="van der Burgt A."/>
            <person name="Canto-Canche B."/>
            <person name="Churchill A.C.L."/>
            <person name="Conde-Ferraez L."/>
            <person name="Cools H.J."/>
            <person name="Coutinho P.M."/>
            <person name="Csukai M."/>
            <person name="Dehal P."/>
            <person name="De Wit P."/>
            <person name="Donzelli B."/>
            <person name="van de Geest H.C."/>
            <person name="van Ham R.C.H.J."/>
            <person name="Hammond-Kosack K.E."/>
            <person name="Henrissat B."/>
            <person name="Kilian A."/>
            <person name="Kobayashi A.K."/>
            <person name="Koopmann E."/>
            <person name="Kourmpetis Y."/>
            <person name="Kuzniar A."/>
            <person name="Lindquist E."/>
            <person name="Lombard V."/>
            <person name="Maliepaard C."/>
            <person name="Martins N."/>
            <person name="Mehrabi R."/>
            <person name="Nap J.P.H."/>
            <person name="Ponomarenko A."/>
            <person name="Rudd J.J."/>
            <person name="Salamov A."/>
            <person name="Schmutz J."/>
            <person name="Schouten H.J."/>
            <person name="Shapiro H."/>
            <person name="Stergiopoulos I."/>
            <person name="Torriani S.F.F."/>
            <person name="Tu H."/>
            <person name="de Vries R.P."/>
            <person name="Waalwijk C."/>
            <person name="Ware S.B."/>
            <person name="Wiebenga A."/>
            <person name="Zwiers L.-H."/>
            <person name="Oliver R.P."/>
            <person name="Grigoriev I.V."/>
            <person name="Kema G.H.J."/>
        </authorList>
    </citation>
    <scope>NUCLEOTIDE SEQUENCE [LARGE SCALE GENOMIC DNA]</scope>
    <source>
        <strain evidence="3">CBS 115943 / IPO323</strain>
    </source>
</reference>
<organism evidence="2 3">
    <name type="scientific">Zymoseptoria tritici (strain CBS 115943 / IPO323)</name>
    <name type="common">Speckled leaf blotch fungus</name>
    <name type="synonym">Septoria tritici</name>
    <dbReference type="NCBI Taxonomy" id="336722"/>
    <lineage>
        <taxon>Eukaryota</taxon>
        <taxon>Fungi</taxon>
        <taxon>Dikarya</taxon>
        <taxon>Ascomycota</taxon>
        <taxon>Pezizomycotina</taxon>
        <taxon>Dothideomycetes</taxon>
        <taxon>Dothideomycetidae</taxon>
        <taxon>Mycosphaerellales</taxon>
        <taxon>Mycosphaerellaceae</taxon>
        <taxon>Zymoseptoria</taxon>
    </lineage>
</organism>
<keyword evidence="3" id="KW-1185">Reference proteome</keyword>
<keyword evidence="1" id="KW-1133">Transmembrane helix</keyword>
<feature type="transmembrane region" description="Helical" evidence="1">
    <location>
        <begin position="126"/>
        <end position="143"/>
    </location>
</feature>
<protein>
    <submittedName>
        <fullName evidence="2">Uncharacterized protein</fullName>
    </submittedName>
</protein>
<accession>F9XR41</accession>
<dbReference type="AlphaFoldDB" id="F9XR41"/>
<dbReference type="GeneID" id="13399872"/>
<feature type="transmembrane region" description="Helical" evidence="1">
    <location>
        <begin position="149"/>
        <end position="167"/>
    </location>
</feature>
<gene>
    <name evidence="2" type="ORF">MYCGRDRAFT_97703</name>
</gene>
<dbReference type="KEGG" id="ztr:MYCGRDRAFT_97703"/>
<sequence length="170" mass="19758">MPADDLATQRALFSRYHALLDTETLLTAQHNETTRRTDRLAQRKARLLSTREDRQEYVSDDVLVEIARVLDIEAEESLLKVRDRTLREMLGEVRQEVARFCNEKRRGYWRLQCQDSEVGWSARDRSMALGLLVVLLYGLAWANLIEEEIGSSLVAFSLIAMFQSVWARRE</sequence>
<evidence type="ECO:0000256" key="1">
    <source>
        <dbReference type="SAM" id="Phobius"/>
    </source>
</evidence>
<keyword evidence="1" id="KW-0812">Transmembrane</keyword>
<keyword evidence="1" id="KW-0472">Membrane</keyword>
<dbReference type="RefSeq" id="XP_003847219.1">
    <property type="nucleotide sequence ID" value="XM_003847171.1"/>
</dbReference>